<dbReference type="Proteomes" id="UP000663891">
    <property type="component" value="Unassembled WGS sequence"/>
</dbReference>
<reference evidence="3" key="1">
    <citation type="submission" date="2021-02" db="EMBL/GenBank/DDBJ databases">
        <authorList>
            <person name="Nowell W R."/>
        </authorList>
    </citation>
    <scope>NUCLEOTIDE SEQUENCE</scope>
</reference>
<sequence>MRLSIPEVFGIFQNRGIEKSLLASSFTSPSTSSSKSSSKISKKKDEDEDRYYRRPPSTDPQLNTISTKEEDQTGYVDDSELNSTLPSSLSKGRCETRLLIQSY</sequence>
<evidence type="ECO:0000313" key="4">
    <source>
        <dbReference type="Proteomes" id="UP000663881"/>
    </source>
</evidence>
<protein>
    <submittedName>
        <fullName evidence="3">Uncharacterized protein</fullName>
    </submittedName>
</protein>
<feature type="region of interest" description="Disordered" evidence="1">
    <location>
        <begin position="24"/>
        <end position="89"/>
    </location>
</feature>
<evidence type="ECO:0000256" key="1">
    <source>
        <dbReference type="SAM" id="MobiDB-lite"/>
    </source>
</evidence>
<dbReference type="EMBL" id="CAJOAY010003559">
    <property type="protein sequence ID" value="CAF4028571.1"/>
    <property type="molecule type" value="Genomic_DNA"/>
</dbReference>
<accession>A0A819QF99</accession>
<feature type="compositionally biased region" description="Low complexity" evidence="1">
    <location>
        <begin position="24"/>
        <end position="39"/>
    </location>
</feature>
<organism evidence="3 4">
    <name type="scientific">Adineta steineri</name>
    <dbReference type="NCBI Taxonomy" id="433720"/>
    <lineage>
        <taxon>Eukaryota</taxon>
        <taxon>Metazoa</taxon>
        <taxon>Spiralia</taxon>
        <taxon>Gnathifera</taxon>
        <taxon>Rotifera</taxon>
        <taxon>Eurotatoria</taxon>
        <taxon>Bdelloidea</taxon>
        <taxon>Adinetida</taxon>
        <taxon>Adinetidae</taxon>
        <taxon>Adineta</taxon>
    </lineage>
</organism>
<proteinExistence type="predicted"/>
<evidence type="ECO:0000313" key="3">
    <source>
        <dbReference type="EMBL" id="CAF4028571.1"/>
    </source>
</evidence>
<dbReference type="AlphaFoldDB" id="A0A819QF99"/>
<name>A0A819QF99_9BILA</name>
<evidence type="ECO:0000313" key="2">
    <source>
        <dbReference type="EMBL" id="CAF1393508.1"/>
    </source>
</evidence>
<dbReference type="EMBL" id="CAJNON010000860">
    <property type="protein sequence ID" value="CAF1393508.1"/>
    <property type="molecule type" value="Genomic_DNA"/>
</dbReference>
<gene>
    <name evidence="3" type="ORF">OKA104_LOCUS31415</name>
    <name evidence="2" type="ORF">VCS650_LOCUS36083</name>
</gene>
<dbReference type="Proteomes" id="UP000663881">
    <property type="component" value="Unassembled WGS sequence"/>
</dbReference>
<comment type="caution">
    <text evidence="3">The sequence shown here is derived from an EMBL/GenBank/DDBJ whole genome shotgun (WGS) entry which is preliminary data.</text>
</comment>